<evidence type="ECO:0000256" key="1">
    <source>
        <dbReference type="ARBA" id="ARBA00000085"/>
    </source>
</evidence>
<dbReference type="InterPro" id="IPR001789">
    <property type="entry name" value="Sig_transdc_resp-reg_receiver"/>
</dbReference>
<dbReference type="Gene3D" id="1.10.287.130">
    <property type="match status" value="1"/>
</dbReference>
<evidence type="ECO:0000256" key="4">
    <source>
        <dbReference type="ARBA" id="ARBA00022679"/>
    </source>
</evidence>
<evidence type="ECO:0000313" key="14">
    <source>
        <dbReference type="Proteomes" id="UP000193427"/>
    </source>
</evidence>
<keyword evidence="14" id="KW-1185">Reference proteome</keyword>
<dbReference type="Pfam" id="PF08448">
    <property type="entry name" value="PAS_4"/>
    <property type="match status" value="1"/>
</dbReference>
<dbReference type="SMART" id="SM00091">
    <property type="entry name" value="PAS"/>
    <property type="match status" value="1"/>
</dbReference>
<dbReference type="AlphaFoldDB" id="A0A1W6L5K8"/>
<dbReference type="PANTHER" id="PTHR43065">
    <property type="entry name" value="SENSOR HISTIDINE KINASE"/>
    <property type="match status" value="1"/>
</dbReference>
<dbReference type="CDD" id="cd00082">
    <property type="entry name" value="HisKA"/>
    <property type="match status" value="1"/>
</dbReference>
<feature type="modified residue" description="4-aspartylphosphate" evidence="9">
    <location>
        <position position="444"/>
    </location>
</feature>
<keyword evidence="7" id="KW-0067">ATP-binding</keyword>
<dbReference type="GO" id="GO:0005524">
    <property type="term" value="F:ATP binding"/>
    <property type="evidence" value="ECO:0007669"/>
    <property type="project" value="UniProtKB-KW"/>
</dbReference>
<dbReference type="PRINTS" id="PR00344">
    <property type="entry name" value="BCTRLSENSOR"/>
</dbReference>
<dbReference type="Pfam" id="PF00512">
    <property type="entry name" value="HisKA"/>
    <property type="match status" value="1"/>
</dbReference>
<dbReference type="InterPro" id="IPR036890">
    <property type="entry name" value="HATPase_C_sf"/>
</dbReference>
<gene>
    <name evidence="13" type="ORF">A4W93_05545</name>
</gene>
<evidence type="ECO:0000256" key="8">
    <source>
        <dbReference type="ARBA" id="ARBA00023012"/>
    </source>
</evidence>
<dbReference type="PANTHER" id="PTHR43065:SF10">
    <property type="entry name" value="PEROXIDE STRESS-ACTIVATED HISTIDINE KINASE MAK3"/>
    <property type="match status" value="1"/>
</dbReference>
<evidence type="ECO:0000256" key="6">
    <source>
        <dbReference type="ARBA" id="ARBA00022777"/>
    </source>
</evidence>
<dbReference type="InterPro" id="IPR035965">
    <property type="entry name" value="PAS-like_dom_sf"/>
</dbReference>
<proteinExistence type="predicted"/>
<dbReference type="NCBIfam" id="TIGR00229">
    <property type="entry name" value="sensory_box"/>
    <property type="match status" value="1"/>
</dbReference>
<dbReference type="InterPro" id="IPR013656">
    <property type="entry name" value="PAS_4"/>
</dbReference>
<dbReference type="EMBL" id="CP015118">
    <property type="protein sequence ID" value="ARN19418.1"/>
    <property type="molecule type" value="Genomic_DNA"/>
</dbReference>
<evidence type="ECO:0000259" key="12">
    <source>
        <dbReference type="PROSITE" id="PS50112"/>
    </source>
</evidence>
<dbReference type="Proteomes" id="UP000193427">
    <property type="component" value="Chromosome"/>
</dbReference>
<feature type="domain" description="PAS" evidence="12">
    <location>
        <begin position="14"/>
        <end position="79"/>
    </location>
</feature>
<sequence>MQRREEALALKAAIVDRALAALISMDADGRIVEFNPAAETLFGGRWREKRLGQVFGDVELPERVRPVYQAALRRLAEGEAPTPSGHRMELHALRGDGTEFPVDFVLWRTDAGGAPYFTASLVDASDRHHAAQQVGRQREALRQSEKLTAMGSLLAGVAHELNNPLAIVMGRASLLEEKCEDPELRADVLRIREAAERCGRIVRTFLNMARNRPAQRTPVDLNELVRAAADMLLYSFRTHGVELELAPGAALPPINADADQLGQVVLNLLINAQQALTGTPGPHRVRVSTGVEHRREGREPRVWLRVADNGPGVPPEFRSRIFEPFFTTKGEGMGTGLGLAVSRSVVIEHGGDLILEQSGAERGAIFRASLPISGMAIDDSGPVPLDEPEAPAPSRVLVVDDEPELASLMRDMLEQAGYEVATAESGGLALALLDEARFDAIVSDLRMPDMDGPGLWRAVVERHPLLAQRMLFVTGDTLSPDAREFLRTARCSALDKPFSKAGLLAGVKALLA</sequence>
<evidence type="ECO:0000313" key="13">
    <source>
        <dbReference type="EMBL" id="ARN19418.1"/>
    </source>
</evidence>
<name>A0A1W6L5K8_9BURK</name>
<dbReference type="STRING" id="946333.A4W93_05545"/>
<keyword evidence="3 9" id="KW-0597">Phosphoprotein</keyword>
<dbReference type="Gene3D" id="3.40.50.2300">
    <property type="match status" value="1"/>
</dbReference>
<evidence type="ECO:0000259" key="10">
    <source>
        <dbReference type="PROSITE" id="PS50109"/>
    </source>
</evidence>
<reference evidence="13 14" key="1">
    <citation type="submission" date="2016-04" db="EMBL/GenBank/DDBJ databases">
        <title>Complete genome sequence of natural rubber-degrading, novel Gram-negative bacterium, Rhizobacter gummiphilus strain NS21.</title>
        <authorList>
            <person name="Tabata M."/>
            <person name="Kasai D."/>
            <person name="Fukuda M."/>
        </authorList>
    </citation>
    <scope>NUCLEOTIDE SEQUENCE [LARGE SCALE GENOMIC DNA]</scope>
    <source>
        <strain evidence="13 14">NS21</strain>
    </source>
</reference>
<evidence type="ECO:0000259" key="11">
    <source>
        <dbReference type="PROSITE" id="PS50110"/>
    </source>
</evidence>
<dbReference type="Gene3D" id="3.30.450.20">
    <property type="entry name" value="PAS domain"/>
    <property type="match status" value="1"/>
</dbReference>
<keyword evidence="8" id="KW-0902">Two-component regulatory system</keyword>
<dbReference type="InterPro" id="IPR004358">
    <property type="entry name" value="Sig_transdc_His_kin-like_C"/>
</dbReference>
<dbReference type="InterPro" id="IPR005467">
    <property type="entry name" value="His_kinase_dom"/>
</dbReference>
<protein>
    <recommendedName>
        <fullName evidence="2">histidine kinase</fullName>
        <ecNumber evidence="2">2.7.13.3</ecNumber>
    </recommendedName>
</protein>
<dbReference type="PROSITE" id="PS50109">
    <property type="entry name" value="HIS_KIN"/>
    <property type="match status" value="1"/>
</dbReference>
<dbReference type="InterPro" id="IPR003661">
    <property type="entry name" value="HisK_dim/P_dom"/>
</dbReference>
<accession>A0A1W6L5K8</accession>
<dbReference type="SUPFAM" id="SSF47384">
    <property type="entry name" value="Homodimeric domain of signal transducing histidine kinase"/>
    <property type="match status" value="1"/>
</dbReference>
<dbReference type="Gene3D" id="3.30.565.10">
    <property type="entry name" value="Histidine kinase-like ATPase, C-terminal domain"/>
    <property type="match status" value="1"/>
</dbReference>
<keyword evidence="4" id="KW-0808">Transferase</keyword>
<comment type="catalytic activity">
    <reaction evidence="1">
        <text>ATP + protein L-histidine = ADP + protein N-phospho-L-histidine.</text>
        <dbReference type="EC" id="2.7.13.3"/>
    </reaction>
</comment>
<evidence type="ECO:0000256" key="2">
    <source>
        <dbReference type="ARBA" id="ARBA00012438"/>
    </source>
</evidence>
<evidence type="ECO:0000256" key="5">
    <source>
        <dbReference type="ARBA" id="ARBA00022741"/>
    </source>
</evidence>
<dbReference type="SUPFAM" id="SSF55785">
    <property type="entry name" value="PYP-like sensor domain (PAS domain)"/>
    <property type="match status" value="1"/>
</dbReference>
<dbReference type="KEGG" id="rgu:A4W93_05545"/>
<dbReference type="InterPro" id="IPR036097">
    <property type="entry name" value="HisK_dim/P_sf"/>
</dbReference>
<dbReference type="PROSITE" id="PS50112">
    <property type="entry name" value="PAS"/>
    <property type="match status" value="1"/>
</dbReference>
<keyword evidence="5" id="KW-0547">Nucleotide-binding</keyword>
<dbReference type="SMART" id="SM00448">
    <property type="entry name" value="REC"/>
    <property type="match status" value="1"/>
</dbReference>
<dbReference type="Pfam" id="PF02518">
    <property type="entry name" value="HATPase_c"/>
    <property type="match status" value="1"/>
</dbReference>
<dbReference type="SUPFAM" id="SSF52172">
    <property type="entry name" value="CheY-like"/>
    <property type="match status" value="1"/>
</dbReference>
<evidence type="ECO:0000256" key="3">
    <source>
        <dbReference type="ARBA" id="ARBA00022553"/>
    </source>
</evidence>
<dbReference type="CDD" id="cd00130">
    <property type="entry name" value="PAS"/>
    <property type="match status" value="1"/>
</dbReference>
<feature type="domain" description="Response regulatory" evidence="11">
    <location>
        <begin position="395"/>
        <end position="511"/>
    </location>
</feature>
<dbReference type="EC" id="2.7.13.3" evidence="2"/>
<dbReference type="InterPro" id="IPR011006">
    <property type="entry name" value="CheY-like_superfamily"/>
</dbReference>
<evidence type="ECO:0000256" key="7">
    <source>
        <dbReference type="ARBA" id="ARBA00022840"/>
    </source>
</evidence>
<keyword evidence="6" id="KW-0418">Kinase</keyword>
<dbReference type="InterPro" id="IPR003594">
    <property type="entry name" value="HATPase_dom"/>
</dbReference>
<dbReference type="SMART" id="SM00388">
    <property type="entry name" value="HisKA"/>
    <property type="match status" value="1"/>
</dbReference>
<dbReference type="GO" id="GO:0000155">
    <property type="term" value="F:phosphorelay sensor kinase activity"/>
    <property type="evidence" value="ECO:0007669"/>
    <property type="project" value="InterPro"/>
</dbReference>
<organism evidence="13 14">
    <name type="scientific">Piscinibacter gummiphilus</name>
    <dbReference type="NCBI Taxonomy" id="946333"/>
    <lineage>
        <taxon>Bacteria</taxon>
        <taxon>Pseudomonadati</taxon>
        <taxon>Pseudomonadota</taxon>
        <taxon>Betaproteobacteria</taxon>
        <taxon>Burkholderiales</taxon>
        <taxon>Sphaerotilaceae</taxon>
        <taxon>Piscinibacter</taxon>
    </lineage>
</organism>
<dbReference type="PROSITE" id="PS50110">
    <property type="entry name" value="RESPONSE_REGULATORY"/>
    <property type="match status" value="1"/>
</dbReference>
<dbReference type="Pfam" id="PF00072">
    <property type="entry name" value="Response_reg"/>
    <property type="match status" value="1"/>
</dbReference>
<dbReference type="InterPro" id="IPR000014">
    <property type="entry name" value="PAS"/>
</dbReference>
<dbReference type="SUPFAM" id="SSF55874">
    <property type="entry name" value="ATPase domain of HSP90 chaperone/DNA topoisomerase II/histidine kinase"/>
    <property type="match status" value="1"/>
</dbReference>
<dbReference type="SMART" id="SM00387">
    <property type="entry name" value="HATPase_c"/>
    <property type="match status" value="1"/>
</dbReference>
<feature type="domain" description="Histidine kinase" evidence="10">
    <location>
        <begin position="156"/>
        <end position="374"/>
    </location>
</feature>
<evidence type="ECO:0000256" key="9">
    <source>
        <dbReference type="PROSITE-ProRule" id="PRU00169"/>
    </source>
</evidence>